<dbReference type="PROSITE" id="PS51273">
    <property type="entry name" value="GATASE_TYPE_1"/>
    <property type="match status" value="1"/>
</dbReference>
<dbReference type="InterPro" id="IPR029062">
    <property type="entry name" value="Class_I_gatase-like"/>
</dbReference>
<dbReference type="SUPFAM" id="SSF52317">
    <property type="entry name" value="Class I glutamine amidotransferase-like"/>
    <property type="match status" value="1"/>
</dbReference>
<dbReference type="GO" id="GO:0016740">
    <property type="term" value="F:transferase activity"/>
    <property type="evidence" value="ECO:0007669"/>
    <property type="project" value="UniProtKB-KW"/>
</dbReference>
<evidence type="ECO:0000313" key="2">
    <source>
        <dbReference type="EMBL" id="KRS19795.1"/>
    </source>
</evidence>
<dbReference type="Proteomes" id="UP000325785">
    <property type="component" value="Chromosome"/>
</dbReference>
<dbReference type="CDD" id="cd01741">
    <property type="entry name" value="GATase1_1"/>
    <property type="match status" value="1"/>
</dbReference>
<proteinExistence type="predicted"/>
<dbReference type="STRING" id="540747.SAMN04488031_102817"/>
<dbReference type="RefSeq" id="WP_057813055.1">
    <property type="nucleotide sequence ID" value="NZ_CAXRJZ010000041.1"/>
</dbReference>
<protein>
    <submittedName>
        <fullName evidence="3">GMP synthase [glutamine-hydrolyzing]</fullName>
        <ecNumber evidence="3">6.3.5.2</ecNumber>
    </submittedName>
    <submittedName>
        <fullName evidence="2">Glutamine amidotransferase</fullName>
    </submittedName>
</protein>
<dbReference type="PANTHER" id="PTHR42695">
    <property type="entry name" value="GLUTAMINE AMIDOTRANSFERASE YLR126C-RELATED"/>
    <property type="match status" value="1"/>
</dbReference>
<dbReference type="PATRIC" id="fig|540747.5.peg.594"/>
<organism evidence="2 4">
    <name type="scientific">Roseovarius indicus</name>
    <dbReference type="NCBI Taxonomy" id="540747"/>
    <lineage>
        <taxon>Bacteria</taxon>
        <taxon>Pseudomonadati</taxon>
        <taxon>Pseudomonadota</taxon>
        <taxon>Alphaproteobacteria</taxon>
        <taxon>Rhodobacterales</taxon>
        <taxon>Roseobacteraceae</taxon>
        <taxon>Roseovarius</taxon>
    </lineage>
</organism>
<dbReference type="EMBL" id="CP031598">
    <property type="protein sequence ID" value="QEW28845.1"/>
    <property type="molecule type" value="Genomic_DNA"/>
</dbReference>
<evidence type="ECO:0000313" key="5">
    <source>
        <dbReference type="Proteomes" id="UP000325785"/>
    </source>
</evidence>
<evidence type="ECO:0000313" key="4">
    <source>
        <dbReference type="Proteomes" id="UP000051401"/>
    </source>
</evidence>
<accession>A0A0T5PF91</accession>
<keyword evidence="2" id="KW-0315">Glutamine amidotransferase</keyword>
<keyword evidence="4" id="KW-1185">Reference proteome</keyword>
<reference evidence="3 5" key="2">
    <citation type="submission" date="2018-08" db="EMBL/GenBank/DDBJ databases">
        <title>Genetic Globetrotter - A new plasmid hitch-hiking vast phylogenetic and geographic distances.</title>
        <authorList>
            <person name="Vollmers J."/>
            <person name="Petersen J."/>
        </authorList>
    </citation>
    <scope>NUCLEOTIDE SEQUENCE [LARGE SCALE GENOMIC DNA]</scope>
    <source>
        <strain evidence="3 5">DSM 26383</strain>
    </source>
</reference>
<keyword evidence="2" id="KW-0808">Transferase</keyword>
<dbReference type="KEGG" id="rid:RIdsm_04685"/>
<evidence type="ECO:0000313" key="3">
    <source>
        <dbReference type="EMBL" id="QEW28845.1"/>
    </source>
</evidence>
<dbReference type="EMBL" id="LAXI01000001">
    <property type="protein sequence ID" value="KRS19795.1"/>
    <property type="molecule type" value="Genomic_DNA"/>
</dbReference>
<dbReference type="Proteomes" id="UP000051401">
    <property type="component" value="Unassembled WGS sequence"/>
</dbReference>
<keyword evidence="3" id="KW-0436">Ligase</keyword>
<dbReference type="InterPro" id="IPR017926">
    <property type="entry name" value="GATASE"/>
</dbReference>
<reference evidence="2 4" key="1">
    <citation type="submission" date="2015-04" db="EMBL/GenBank/DDBJ databases">
        <title>The draft genome sequence of Roseovarius indicus B108T.</title>
        <authorList>
            <person name="Li G."/>
            <person name="Lai Q."/>
            <person name="Shao Z."/>
            <person name="Yan P."/>
        </authorList>
    </citation>
    <scope>NUCLEOTIDE SEQUENCE [LARGE SCALE GENOMIC DNA]</scope>
    <source>
        <strain evidence="2 4">B108</strain>
    </source>
</reference>
<dbReference type="Pfam" id="PF00117">
    <property type="entry name" value="GATase"/>
    <property type="match status" value="1"/>
</dbReference>
<gene>
    <name evidence="3" type="primary">guaA_4</name>
    <name evidence="3" type="ORF">RIdsm_04685</name>
    <name evidence="2" type="ORF">XM52_02910</name>
</gene>
<evidence type="ECO:0000259" key="1">
    <source>
        <dbReference type="Pfam" id="PF00117"/>
    </source>
</evidence>
<dbReference type="OrthoDB" id="9794816at2"/>
<dbReference type="GO" id="GO:0005829">
    <property type="term" value="C:cytosol"/>
    <property type="evidence" value="ECO:0007669"/>
    <property type="project" value="TreeGrafter"/>
</dbReference>
<feature type="domain" description="Glutamine amidotransferase" evidence="1">
    <location>
        <begin position="42"/>
        <end position="183"/>
    </location>
</feature>
<dbReference type="Gene3D" id="3.40.50.880">
    <property type="match status" value="1"/>
</dbReference>
<dbReference type="AlphaFoldDB" id="A0A0T5PF91"/>
<dbReference type="EC" id="6.3.5.2" evidence="3"/>
<dbReference type="InterPro" id="IPR044992">
    <property type="entry name" value="ChyE-like"/>
</dbReference>
<name>A0A0T5PF91_9RHOB</name>
<dbReference type="PANTHER" id="PTHR42695:SF5">
    <property type="entry name" value="GLUTAMINE AMIDOTRANSFERASE YLR126C-RELATED"/>
    <property type="match status" value="1"/>
</dbReference>
<sequence length="241" mass="26616">MHILVLQHERVEHPGVFRHFLKEDGHTWEAIELDEGEALPDNTEGFDALWVMGGPMDTWQEDIHPWLKDEKAFIRKAVAEEGIPYLGVCLGHQLLAEALGGTVGPAKTPEVGVLDVHLTEAGASGVFFDGLPEKFDCLQWHSAEVTALPEGAQVLATSPDCAVQAMKWETRAYSVQFHVEIESDTVQNWNNIPEYAGALDKVIGPDAAREVEATCAARMEAFNEVAERIYINWLQATSRAG</sequence>
<dbReference type="GO" id="GO:0003922">
    <property type="term" value="F:GMP synthase (glutamine-hydrolyzing) activity"/>
    <property type="evidence" value="ECO:0007669"/>
    <property type="project" value="UniProtKB-EC"/>
</dbReference>